<feature type="region of interest" description="Disordered" evidence="1">
    <location>
        <begin position="37"/>
        <end position="71"/>
    </location>
</feature>
<feature type="compositionally biased region" description="Basic and acidic residues" evidence="1">
    <location>
        <begin position="208"/>
        <end position="219"/>
    </location>
</feature>
<reference evidence="2 3" key="2">
    <citation type="submission" date="2018-11" db="EMBL/GenBank/DDBJ databases">
        <authorList>
            <consortium name="Pathogen Informatics"/>
        </authorList>
    </citation>
    <scope>NUCLEOTIDE SEQUENCE [LARGE SCALE GENOMIC DNA]</scope>
</reference>
<gene>
    <name evidence="2" type="ORF">ASIM_LOCUS19340</name>
</gene>
<dbReference type="Proteomes" id="UP000267096">
    <property type="component" value="Unassembled WGS sequence"/>
</dbReference>
<accession>A0A0M3KG42</accession>
<dbReference type="EMBL" id="UYRR01037071">
    <property type="protein sequence ID" value="VDK68956.1"/>
    <property type="molecule type" value="Genomic_DNA"/>
</dbReference>
<name>A0A0M3KG42_ANISI</name>
<feature type="compositionally biased region" description="Basic and acidic residues" evidence="1">
    <location>
        <begin position="153"/>
        <end position="170"/>
    </location>
</feature>
<sequence length="232" mass="25182">MQKLTLLKVYRFLNFTFGVFENAMRSELKAKAFKSQAESARSRRLGRGKTDGGASVGEGGEKAATASETTSKVGRDLDILYSVNVDDLMKPSAEPKSPEKSAKAKKRRRMQSPSEAEKLLQEDSMPALDTAGQSTSAENISTPTRRSPRKRAGKSEPKSEEQKQTDEKDFVLLSLGEGGADASSGSKQQPTKTRLPEEAIKASVNVGKSKEERRGDAILKKLAMAQQSKSGK</sequence>
<proteinExistence type="predicted"/>
<dbReference type="AlphaFoldDB" id="A0A0M3KG42"/>
<dbReference type="WBParaSite" id="ASIM_0001995401-mRNA-1">
    <property type="protein sequence ID" value="ASIM_0001995401-mRNA-1"/>
    <property type="gene ID" value="ASIM_0001995401"/>
</dbReference>
<keyword evidence="3" id="KW-1185">Reference proteome</keyword>
<dbReference type="OrthoDB" id="10646118at2759"/>
<evidence type="ECO:0000313" key="4">
    <source>
        <dbReference type="WBParaSite" id="ASIM_0001995401-mRNA-1"/>
    </source>
</evidence>
<protein>
    <submittedName>
        <fullName evidence="4">Nucleolar protein 56</fullName>
    </submittedName>
</protein>
<feature type="compositionally biased region" description="Polar residues" evidence="1">
    <location>
        <begin position="183"/>
        <end position="192"/>
    </location>
</feature>
<evidence type="ECO:0000256" key="1">
    <source>
        <dbReference type="SAM" id="MobiDB-lite"/>
    </source>
</evidence>
<evidence type="ECO:0000313" key="2">
    <source>
        <dbReference type="EMBL" id="VDK68956.1"/>
    </source>
</evidence>
<feature type="compositionally biased region" description="Polar residues" evidence="1">
    <location>
        <begin position="131"/>
        <end position="145"/>
    </location>
</feature>
<evidence type="ECO:0000313" key="3">
    <source>
        <dbReference type="Proteomes" id="UP000267096"/>
    </source>
</evidence>
<organism evidence="4">
    <name type="scientific">Anisakis simplex</name>
    <name type="common">Herring worm</name>
    <dbReference type="NCBI Taxonomy" id="6269"/>
    <lineage>
        <taxon>Eukaryota</taxon>
        <taxon>Metazoa</taxon>
        <taxon>Ecdysozoa</taxon>
        <taxon>Nematoda</taxon>
        <taxon>Chromadorea</taxon>
        <taxon>Rhabditida</taxon>
        <taxon>Spirurina</taxon>
        <taxon>Ascaridomorpha</taxon>
        <taxon>Ascaridoidea</taxon>
        <taxon>Anisakidae</taxon>
        <taxon>Anisakis</taxon>
        <taxon>Anisakis simplex complex</taxon>
    </lineage>
</organism>
<reference evidence="4" key="1">
    <citation type="submission" date="2017-02" db="UniProtKB">
        <authorList>
            <consortium name="WormBaseParasite"/>
        </authorList>
    </citation>
    <scope>IDENTIFICATION</scope>
</reference>
<feature type="region of interest" description="Disordered" evidence="1">
    <location>
        <begin position="84"/>
        <end position="232"/>
    </location>
</feature>